<accession>D7U3J6</accession>
<proteinExistence type="predicted"/>
<sequence>MGTVHACCHPPLLSHLSPSFPFLIRKLSLSTPHAISNPFSSLTKPIRSRHFSSLIPFMPIYVFHFLIPIPLTSQHPCHS</sequence>
<organism evidence="2 3">
    <name type="scientific">Vitis vinifera</name>
    <name type="common">Grape</name>
    <dbReference type="NCBI Taxonomy" id="29760"/>
    <lineage>
        <taxon>Eukaryota</taxon>
        <taxon>Viridiplantae</taxon>
        <taxon>Streptophyta</taxon>
        <taxon>Embryophyta</taxon>
        <taxon>Tracheophyta</taxon>
        <taxon>Spermatophyta</taxon>
        <taxon>Magnoliopsida</taxon>
        <taxon>eudicotyledons</taxon>
        <taxon>Gunneridae</taxon>
        <taxon>Pentapetalae</taxon>
        <taxon>rosids</taxon>
        <taxon>Vitales</taxon>
        <taxon>Vitaceae</taxon>
        <taxon>Viteae</taxon>
        <taxon>Vitis</taxon>
    </lineage>
</organism>
<keyword evidence="1" id="KW-0472">Membrane</keyword>
<gene>
    <name evidence="2" type="ordered locus">VIT_07s0005g06370</name>
</gene>
<protein>
    <submittedName>
        <fullName evidence="2">Uncharacterized protein</fullName>
    </submittedName>
</protein>
<evidence type="ECO:0000313" key="3">
    <source>
        <dbReference type="Proteomes" id="UP000009183"/>
    </source>
</evidence>
<dbReference type="PaxDb" id="29760-VIT_07s0005g06370.t01"/>
<evidence type="ECO:0000313" key="2">
    <source>
        <dbReference type="EMBL" id="CBI37315.3"/>
    </source>
</evidence>
<keyword evidence="1" id="KW-0812">Transmembrane</keyword>
<dbReference type="HOGENOM" id="CLU_2610929_0_0_1"/>
<dbReference type="Proteomes" id="UP000009183">
    <property type="component" value="Chromosome 7"/>
</dbReference>
<dbReference type="InParanoid" id="D7U3J6"/>
<dbReference type="EMBL" id="FN596502">
    <property type="protein sequence ID" value="CBI37315.3"/>
    <property type="molecule type" value="Genomic_DNA"/>
</dbReference>
<keyword evidence="1" id="KW-1133">Transmembrane helix</keyword>
<keyword evidence="3" id="KW-1185">Reference proteome</keyword>
<name>D7U3J6_VITVI</name>
<evidence type="ECO:0000256" key="1">
    <source>
        <dbReference type="SAM" id="Phobius"/>
    </source>
</evidence>
<feature type="transmembrane region" description="Helical" evidence="1">
    <location>
        <begin position="51"/>
        <end position="71"/>
    </location>
</feature>
<dbReference type="AlphaFoldDB" id="D7U3J6"/>
<reference evidence="3" key="1">
    <citation type="journal article" date="2007" name="Nature">
        <title>The grapevine genome sequence suggests ancestral hexaploidization in major angiosperm phyla.</title>
        <authorList>
            <consortium name="The French-Italian Public Consortium for Grapevine Genome Characterization."/>
            <person name="Jaillon O."/>
            <person name="Aury J.-M."/>
            <person name="Noel B."/>
            <person name="Policriti A."/>
            <person name="Clepet C."/>
            <person name="Casagrande A."/>
            <person name="Choisne N."/>
            <person name="Aubourg S."/>
            <person name="Vitulo N."/>
            <person name="Jubin C."/>
            <person name="Vezzi A."/>
            <person name="Legeai F."/>
            <person name="Hugueney P."/>
            <person name="Dasilva C."/>
            <person name="Horner D."/>
            <person name="Mica E."/>
            <person name="Jublot D."/>
            <person name="Poulain J."/>
            <person name="Bruyere C."/>
            <person name="Billault A."/>
            <person name="Segurens B."/>
            <person name="Gouyvenoux M."/>
            <person name="Ugarte E."/>
            <person name="Cattonaro F."/>
            <person name="Anthouard V."/>
            <person name="Vico V."/>
            <person name="Del Fabbro C."/>
            <person name="Alaux M."/>
            <person name="Di Gaspero G."/>
            <person name="Dumas V."/>
            <person name="Felice N."/>
            <person name="Paillard S."/>
            <person name="Juman I."/>
            <person name="Moroldo M."/>
            <person name="Scalabrin S."/>
            <person name="Canaguier A."/>
            <person name="Le Clainche I."/>
            <person name="Malacrida G."/>
            <person name="Durand E."/>
            <person name="Pesole G."/>
            <person name="Laucou V."/>
            <person name="Chatelet P."/>
            <person name="Merdinoglu D."/>
            <person name="Delledonne M."/>
            <person name="Pezzotti M."/>
            <person name="Lecharny A."/>
            <person name="Scarpelli C."/>
            <person name="Artiguenave F."/>
            <person name="Pe M.E."/>
            <person name="Valle G."/>
            <person name="Morgante M."/>
            <person name="Caboche M."/>
            <person name="Adam-Blondon A.-F."/>
            <person name="Weissenbach J."/>
            <person name="Quetier F."/>
            <person name="Wincker P."/>
        </authorList>
    </citation>
    <scope>NUCLEOTIDE SEQUENCE [LARGE SCALE GENOMIC DNA]</scope>
    <source>
        <strain evidence="3">cv. Pinot noir / PN40024</strain>
    </source>
</reference>